<dbReference type="PIRSF" id="PIRSF010260">
    <property type="entry name" value="UCP010260"/>
    <property type="match status" value="1"/>
</dbReference>
<protein>
    <submittedName>
        <fullName evidence="3">Uncharacterized protein (UPF0548 family)</fullName>
    </submittedName>
</protein>
<dbReference type="InterPro" id="IPR014457">
    <property type="entry name" value="UCP010260"/>
</dbReference>
<dbReference type="InterPro" id="IPR018960">
    <property type="entry name" value="DUF1990"/>
</dbReference>
<dbReference type="PANTHER" id="PTHR34202:SF1">
    <property type="entry name" value="UPF0548 PROTEIN"/>
    <property type="match status" value="1"/>
</dbReference>
<dbReference type="EMBL" id="PJMW01000002">
    <property type="protein sequence ID" value="PKV80561.1"/>
    <property type="molecule type" value="Genomic_DNA"/>
</dbReference>
<dbReference type="AlphaFoldDB" id="A0A2N3VG28"/>
<comment type="caution">
    <text evidence="3">The sequence shown here is derived from an EMBL/GenBank/DDBJ whole genome shotgun (WGS) entry which is preliminary data.</text>
</comment>
<evidence type="ECO:0000256" key="1">
    <source>
        <dbReference type="SAM" id="MobiDB-lite"/>
    </source>
</evidence>
<keyword evidence="4" id="KW-1185">Reference proteome</keyword>
<accession>A0A2N3VG28</accession>
<dbReference type="Pfam" id="PF09348">
    <property type="entry name" value="DUF1990"/>
    <property type="match status" value="1"/>
</dbReference>
<evidence type="ECO:0000313" key="4">
    <source>
        <dbReference type="Proteomes" id="UP000233766"/>
    </source>
</evidence>
<feature type="domain" description="DUF1990" evidence="2">
    <location>
        <begin position="29"/>
        <end position="184"/>
    </location>
</feature>
<proteinExistence type="predicted"/>
<evidence type="ECO:0000259" key="2">
    <source>
        <dbReference type="Pfam" id="PF09348"/>
    </source>
</evidence>
<reference evidence="3 4" key="1">
    <citation type="submission" date="2017-12" db="EMBL/GenBank/DDBJ databases">
        <title>Sequencing the genomes of 1000 Actinobacteria strains.</title>
        <authorList>
            <person name="Klenk H.-P."/>
        </authorList>
    </citation>
    <scope>NUCLEOTIDE SEQUENCE [LARGE SCALE GENOMIC DNA]</scope>
    <source>
        <strain evidence="3 4">DSM 44489</strain>
    </source>
</reference>
<name>A0A2N3VG28_9NOCA</name>
<dbReference type="PANTHER" id="PTHR34202">
    <property type="entry name" value="UPF0548 PROTEIN"/>
    <property type="match status" value="1"/>
</dbReference>
<organism evidence="3 4">
    <name type="scientific">Nocardia fluminea</name>
    <dbReference type="NCBI Taxonomy" id="134984"/>
    <lineage>
        <taxon>Bacteria</taxon>
        <taxon>Bacillati</taxon>
        <taxon>Actinomycetota</taxon>
        <taxon>Actinomycetes</taxon>
        <taxon>Mycobacteriales</taxon>
        <taxon>Nocardiaceae</taxon>
        <taxon>Nocardia</taxon>
    </lineage>
</organism>
<dbReference type="Proteomes" id="UP000233766">
    <property type="component" value="Unassembled WGS sequence"/>
</dbReference>
<sequence>MTKRSATPPPRPPVADENRGVPEKSAPFTYPDVGATRTAMPDGYHRFRNRRPIGHGRDLFERAATHILDFGIQKDVGTFRGADTETAQPGTELTVVLRIGPLHISAPCRVVYVLDEPDRRGFAYGTLPGHPGVGEELFAVEYDPADDTVYGLITAFSRPGAWYVRLGGPVARLIQRWFTHRYLNTLPTND</sequence>
<feature type="region of interest" description="Disordered" evidence="1">
    <location>
        <begin position="1"/>
        <end position="35"/>
    </location>
</feature>
<evidence type="ECO:0000313" key="3">
    <source>
        <dbReference type="EMBL" id="PKV80561.1"/>
    </source>
</evidence>
<gene>
    <name evidence="3" type="ORF">ATK86_4990</name>
</gene>